<evidence type="ECO:0000259" key="4">
    <source>
        <dbReference type="Pfam" id="PF01578"/>
    </source>
</evidence>
<dbReference type="InterPro" id="IPR003567">
    <property type="entry name" value="Cyt_c_biogenesis"/>
</dbReference>
<dbReference type="InterPro" id="IPR002541">
    <property type="entry name" value="Cyt_c_assembly"/>
</dbReference>
<keyword evidence="3" id="KW-1133">Transmembrane helix</keyword>
<dbReference type="Pfam" id="PF16327">
    <property type="entry name" value="CcmF_C"/>
    <property type="match status" value="1"/>
</dbReference>
<sequence>MPMLGRLALLLAFGTAMYAVVVGNRLHPVRMRESVRGAAVASALSMTAAVLVLEYCILTGDYQVQAVYNHSDRALPFMYKIGVLWGGDSGSVLFWGWILSLYTAYIAFFGWKRETRMTPMVVPLLAAGTVFFSGMSNVVVDPFRLVAGHPTNGAGLDPLLENAVMTIHPPAMYTGLIGMSVPAAYVVSAIWGRVPWRTWVPVVRRWMLFSWMLLGVALILGGLWAYMELGWGGYWEWDPVENAALLPWLTATAFLHALQLEEKRGVFRLWTAGLGAATFLLTLVATYITRSGVLKNSVHSFTGTGVGPYFVAWFWIAAGFMAVVFWRRRDMFQDRLTVDGSFSKETVYLLIDISFSVLALVVLGGTFYPVISKAFLGQTIVLNASFFNAMTRPFFLLIMVLMGAAPVMGWRRARMDSVAVRLRIPWMAALAVALFTVLHGYRSPWAIGGMGIAAFATTSMLQEFGRAAWIQRQSRGGTVAAALLRAIGTNRRRFGGYLAHLAFLLVVFGVIGSHTNAMAATETVSPGERFVMDGFHLRYQGFTNTVHAGYVTTSARLRVRYGGHTWTADPGLSFFPGTAQPVANISIHPGWMHDLYVVLEGSPGGQTALLEVMINPMVSWIWVGMLVLAAGTMLAMSAPGGRDATWIRPSEVDGLWRPLAEPRVLTTEGRDRS</sequence>
<feature type="transmembrane region" description="Helical" evidence="3">
    <location>
        <begin position="619"/>
        <end position="638"/>
    </location>
</feature>
<keyword evidence="6" id="KW-0456">Lyase</keyword>
<dbReference type="PRINTS" id="PR01410">
    <property type="entry name" value="CCBIOGENESIS"/>
</dbReference>
<keyword evidence="7" id="KW-1185">Reference proteome</keyword>
<reference evidence="6 7" key="1">
    <citation type="submission" date="2020-04" db="EMBL/GenBank/DDBJ databases">
        <authorList>
            <person name="Zhang R."/>
            <person name="Schippers A."/>
        </authorList>
    </citation>
    <scope>NUCLEOTIDE SEQUENCE [LARGE SCALE GENOMIC DNA]</scope>
    <source>
        <strain evidence="6 7">DSM 109850</strain>
    </source>
</reference>
<organism evidence="6 7">
    <name type="scientific">Sulfobacillus harzensis</name>
    <dbReference type="NCBI Taxonomy" id="2729629"/>
    <lineage>
        <taxon>Bacteria</taxon>
        <taxon>Bacillati</taxon>
        <taxon>Bacillota</taxon>
        <taxon>Clostridia</taxon>
        <taxon>Eubacteriales</taxon>
        <taxon>Clostridiales Family XVII. Incertae Sedis</taxon>
        <taxon>Sulfobacillus</taxon>
    </lineage>
</organism>
<feature type="transmembrane region" description="Helical" evidence="3">
    <location>
        <begin position="269"/>
        <end position="288"/>
    </location>
</feature>
<feature type="transmembrane region" description="Helical" evidence="3">
    <location>
        <begin position="308"/>
        <end position="326"/>
    </location>
</feature>
<feature type="transmembrane region" description="Helical" evidence="3">
    <location>
        <begin position="445"/>
        <end position="465"/>
    </location>
</feature>
<evidence type="ECO:0000313" key="7">
    <source>
        <dbReference type="Proteomes" id="UP000533476"/>
    </source>
</evidence>
<gene>
    <name evidence="6" type="ORF">HIJ39_14615</name>
</gene>
<feature type="transmembrane region" description="Helical" evidence="3">
    <location>
        <begin position="6"/>
        <end position="26"/>
    </location>
</feature>
<feature type="transmembrane region" description="Helical" evidence="3">
    <location>
        <begin position="347"/>
        <end position="371"/>
    </location>
</feature>
<feature type="transmembrane region" description="Helical" evidence="3">
    <location>
        <begin position="422"/>
        <end position="439"/>
    </location>
</feature>
<dbReference type="GO" id="GO:0017004">
    <property type="term" value="P:cytochrome complex assembly"/>
    <property type="evidence" value="ECO:0007669"/>
    <property type="project" value="UniProtKB-KW"/>
</dbReference>
<comment type="similarity">
    <text evidence="1">Belongs to the CcmF/CycK/Ccl1/NrfE/CcsA family.</text>
</comment>
<evidence type="ECO:0000259" key="5">
    <source>
        <dbReference type="Pfam" id="PF16327"/>
    </source>
</evidence>
<dbReference type="PANTHER" id="PTHR43653:SF1">
    <property type="entry name" value="CYTOCHROME C-TYPE BIOGENESIS PROTEIN CCMF"/>
    <property type="match status" value="1"/>
</dbReference>
<dbReference type="InterPro" id="IPR032523">
    <property type="entry name" value="CcmF_C"/>
</dbReference>
<dbReference type="GO" id="GO:0020037">
    <property type="term" value="F:heme binding"/>
    <property type="evidence" value="ECO:0007669"/>
    <property type="project" value="InterPro"/>
</dbReference>
<dbReference type="AlphaFoldDB" id="A0A7Y0L5G3"/>
<dbReference type="Proteomes" id="UP000533476">
    <property type="component" value="Unassembled WGS sequence"/>
</dbReference>
<name>A0A7Y0L5G3_9FIRM</name>
<keyword evidence="3" id="KW-0472">Membrane</keyword>
<feature type="transmembrane region" description="Helical" evidence="3">
    <location>
        <begin position="171"/>
        <end position="194"/>
    </location>
</feature>
<feature type="transmembrane region" description="Helical" evidence="3">
    <location>
        <begin position="92"/>
        <end position="109"/>
    </location>
</feature>
<comment type="caution">
    <text evidence="6">The sequence shown here is derived from an EMBL/GenBank/DDBJ whole genome shotgun (WGS) entry which is preliminary data.</text>
</comment>
<dbReference type="GO" id="GO:0015232">
    <property type="term" value="F:heme transmembrane transporter activity"/>
    <property type="evidence" value="ECO:0007669"/>
    <property type="project" value="InterPro"/>
</dbReference>
<accession>A0A7Y0L5G3</accession>
<evidence type="ECO:0000256" key="1">
    <source>
        <dbReference type="ARBA" id="ARBA00009186"/>
    </source>
</evidence>
<feature type="domain" description="Cytochrome c assembly protein" evidence="4">
    <location>
        <begin position="89"/>
        <end position="291"/>
    </location>
</feature>
<feature type="transmembrane region" description="Helical" evidence="3">
    <location>
        <begin position="391"/>
        <end position="410"/>
    </location>
</feature>
<dbReference type="Pfam" id="PF01578">
    <property type="entry name" value="Cytochrom_C_asm"/>
    <property type="match status" value="1"/>
</dbReference>
<proteinExistence type="inferred from homology"/>
<evidence type="ECO:0000256" key="3">
    <source>
        <dbReference type="SAM" id="Phobius"/>
    </source>
</evidence>
<dbReference type="PANTHER" id="PTHR43653">
    <property type="entry name" value="CYTOCHROME C ASSEMBLY PROTEIN-RELATED"/>
    <property type="match status" value="1"/>
</dbReference>
<feature type="transmembrane region" description="Helical" evidence="3">
    <location>
        <begin position="121"/>
        <end position="140"/>
    </location>
</feature>
<feature type="transmembrane region" description="Helical" evidence="3">
    <location>
        <begin position="206"/>
        <end position="227"/>
    </location>
</feature>
<feature type="transmembrane region" description="Helical" evidence="3">
    <location>
        <begin position="494"/>
        <end position="512"/>
    </location>
</feature>
<evidence type="ECO:0000313" key="6">
    <source>
        <dbReference type="EMBL" id="NMP23575.1"/>
    </source>
</evidence>
<dbReference type="GO" id="GO:0016020">
    <property type="term" value="C:membrane"/>
    <property type="evidence" value="ECO:0007669"/>
    <property type="project" value="InterPro"/>
</dbReference>
<feature type="transmembrane region" description="Helical" evidence="3">
    <location>
        <begin position="239"/>
        <end position="257"/>
    </location>
</feature>
<keyword evidence="3" id="KW-0812">Transmembrane</keyword>
<dbReference type="EMBL" id="JABBVZ010000057">
    <property type="protein sequence ID" value="NMP23575.1"/>
    <property type="molecule type" value="Genomic_DNA"/>
</dbReference>
<dbReference type="GO" id="GO:0016829">
    <property type="term" value="F:lyase activity"/>
    <property type="evidence" value="ECO:0007669"/>
    <property type="project" value="UniProtKB-KW"/>
</dbReference>
<evidence type="ECO:0000256" key="2">
    <source>
        <dbReference type="ARBA" id="ARBA00022748"/>
    </source>
</evidence>
<feature type="transmembrane region" description="Helical" evidence="3">
    <location>
        <begin position="38"/>
        <end position="60"/>
    </location>
</feature>
<protein>
    <submittedName>
        <fullName evidence="6">Heme lyase CcmF/NrfE family subunit</fullName>
    </submittedName>
</protein>
<keyword evidence="2" id="KW-0201">Cytochrome c-type biogenesis</keyword>
<feature type="domain" description="Cytochrome c-type biogenesis protein CcmF C-terminal" evidence="5">
    <location>
        <begin position="340"/>
        <end position="637"/>
    </location>
</feature>